<dbReference type="Pfam" id="PF07885">
    <property type="entry name" value="Ion_trans_2"/>
    <property type="match status" value="1"/>
</dbReference>
<evidence type="ECO:0000256" key="8">
    <source>
        <dbReference type="ARBA" id="ARBA00023065"/>
    </source>
</evidence>
<evidence type="ECO:0000256" key="5">
    <source>
        <dbReference type="ARBA" id="ARBA00022882"/>
    </source>
</evidence>
<dbReference type="GO" id="GO:0034702">
    <property type="term" value="C:monoatomic ion channel complex"/>
    <property type="evidence" value="ECO:0007669"/>
    <property type="project" value="UniProtKB-KW"/>
</dbReference>
<dbReference type="STRING" id="1121884.SAMN02745131_02215"/>
<dbReference type="InterPro" id="IPR014756">
    <property type="entry name" value="Ig_E-set"/>
</dbReference>
<keyword evidence="5" id="KW-0851">Voltage-gated channel</keyword>
<dbReference type="AlphaFoldDB" id="A0A1M5ABP5"/>
<keyword evidence="9 12" id="KW-0472">Membrane</keyword>
<evidence type="ECO:0000256" key="7">
    <source>
        <dbReference type="ARBA" id="ARBA00022989"/>
    </source>
</evidence>
<reference evidence="15 16" key="1">
    <citation type="submission" date="2016-11" db="EMBL/GenBank/DDBJ databases">
        <authorList>
            <person name="Jaros S."/>
            <person name="Januszkiewicz K."/>
            <person name="Wedrychowicz H."/>
        </authorList>
    </citation>
    <scope>NUCLEOTIDE SEQUENCE [LARGE SCALE GENOMIC DNA]</scope>
    <source>
        <strain evidence="15 16">DSM 18119</strain>
    </source>
</reference>
<evidence type="ECO:0000313" key="15">
    <source>
        <dbReference type="EMBL" id="SHF27466.1"/>
    </source>
</evidence>
<dbReference type="RefSeq" id="WP_072835395.1">
    <property type="nucleotide sequence ID" value="NZ_FQUU01000008.1"/>
</dbReference>
<protein>
    <submittedName>
        <fullName evidence="15">Inward rectifier potassium channel</fullName>
    </submittedName>
</protein>
<dbReference type="SUPFAM" id="SSF81324">
    <property type="entry name" value="Voltage-gated potassium channels"/>
    <property type="match status" value="1"/>
</dbReference>
<evidence type="ECO:0000256" key="11">
    <source>
        <dbReference type="SAM" id="MobiDB-lite"/>
    </source>
</evidence>
<evidence type="ECO:0000313" key="16">
    <source>
        <dbReference type="Proteomes" id="UP000184048"/>
    </source>
</evidence>
<evidence type="ECO:0000256" key="2">
    <source>
        <dbReference type="ARBA" id="ARBA00022448"/>
    </source>
</evidence>
<dbReference type="EMBL" id="FQUU01000008">
    <property type="protein sequence ID" value="SHF27466.1"/>
    <property type="molecule type" value="Genomic_DNA"/>
</dbReference>
<dbReference type="InterPro" id="IPR041647">
    <property type="entry name" value="IRK_C"/>
</dbReference>
<keyword evidence="4 12" id="KW-0812">Transmembrane</keyword>
<keyword evidence="3" id="KW-0633">Potassium transport</keyword>
<dbReference type="InterPro" id="IPR016449">
    <property type="entry name" value="K_chnl_inward-rec_Kir"/>
</dbReference>
<evidence type="ECO:0000259" key="13">
    <source>
        <dbReference type="Pfam" id="PF07885"/>
    </source>
</evidence>
<dbReference type="InterPro" id="IPR013518">
    <property type="entry name" value="K_chnl_inward-rec_Kir_cyto"/>
</dbReference>
<dbReference type="Gene3D" id="2.60.40.1400">
    <property type="entry name" value="G protein-activated inward rectifier potassium channel 1"/>
    <property type="match status" value="1"/>
</dbReference>
<dbReference type="SUPFAM" id="SSF81296">
    <property type="entry name" value="E set domains"/>
    <property type="match status" value="1"/>
</dbReference>
<dbReference type="GO" id="GO:0005242">
    <property type="term" value="F:inward rectifier potassium channel activity"/>
    <property type="evidence" value="ECO:0007669"/>
    <property type="project" value="InterPro"/>
</dbReference>
<evidence type="ECO:0000256" key="12">
    <source>
        <dbReference type="SAM" id="Phobius"/>
    </source>
</evidence>
<keyword evidence="2" id="KW-0813">Transport</keyword>
<dbReference type="PANTHER" id="PTHR11767:SF102">
    <property type="entry name" value="INWARDLY RECTIFYING POTASSIUM CHANNEL 1, ISOFORM F"/>
    <property type="match status" value="1"/>
</dbReference>
<dbReference type="GO" id="GO:0005886">
    <property type="term" value="C:plasma membrane"/>
    <property type="evidence" value="ECO:0007669"/>
    <property type="project" value="TreeGrafter"/>
</dbReference>
<feature type="transmembrane region" description="Helical" evidence="12">
    <location>
        <begin position="63"/>
        <end position="85"/>
    </location>
</feature>
<accession>A0A1M5ABP5</accession>
<dbReference type="Proteomes" id="UP000184048">
    <property type="component" value="Unassembled WGS sequence"/>
</dbReference>
<feature type="domain" description="Potassium channel" evidence="13">
    <location>
        <begin position="72"/>
        <end position="150"/>
    </location>
</feature>
<keyword evidence="16" id="KW-1185">Reference proteome</keyword>
<evidence type="ECO:0000256" key="9">
    <source>
        <dbReference type="ARBA" id="ARBA00023136"/>
    </source>
</evidence>
<dbReference type="Gene3D" id="1.10.287.70">
    <property type="match status" value="1"/>
</dbReference>
<sequence>MASSMVDHYSTTNPDTGFGNQPGQFGGRFMNKDGSFNLKKTGAPYFKRASFYSYLLEISWLKFITLVLLFYLVVNLLFAVGYFMIGEDQLQGLVSTGYWSRARELFYFSTQTFTTVGYGRINPIGDSSDILASIQAMGGWLFFALVTGLLYGRFTRPQAYIDFSEHALIAPYRSGKALMFRLVPYKSNHHLSDVQVVVNLSYVMLKDGKPEYAFYKLGLERSRVDMFNMNWTVVHPIDEQSPLIDFTNEDLEKADVEVLVQVSGFNPIFSNVVMRRTSYTYEEIIWGAKFKPMYHESEDGMTTILELNKLNHYEPVDL</sequence>
<feature type="domain" description="Inward rectifier potassium channel C-terminal" evidence="14">
    <location>
        <begin position="161"/>
        <end position="301"/>
    </location>
</feature>
<dbReference type="GO" id="GO:0034765">
    <property type="term" value="P:regulation of monoatomic ion transmembrane transport"/>
    <property type="evidence" value="ECO:0007669"/>
    <property type="project" value="TreeGrafter"/>
</dbReference>
<evidence type="ECO:0000256" key="1">
    <source>
        <dbReference type="ARBA" id="ARBA00004141"/>
    </source>
</evidence>
<evidence type="ECO:0000256" key="10">
    <source>
        <dbReference type="ARBA" id="ARBA00023303"/>
    </source>
</evidence>
<dbReference type="GO" id="GO:1990573">
    <property type="term" value="P:potassium ion import across plasma membrane"/>
    <property type="evidence" value="ECO:0007669"/>
    <property type="project" value="TreeGrafter"/>
</dbReference>
<evidence type="ECO:0000256" key="6">
    <source>
        <dbReference type="ARBA" id="ARBA00022958"/>
    </source>
</evidence>
<dbReference type="Pfam" id="PF17655">
    <property type="entry name" value="IRK_C"/>
    <property type="match status" value="1"/>
</dbReference>
<dbReference type="InterPro" id="IPR013099">
    <property type="entry name" value="K_chnl_dom"/>
</dbReference>
<organism evidence="15 16">
    <name type="scientific">Flavisolibacter ginsengisoli DSM 18119</name>
    <dbReference type="NCBI Taxonomy" id="1121884"/>
    <lineage>
        <taxon>Bacteria</taxon>
        <taxon>Pseudomonadati</taxon>
        <taxon>Bacteroidota</taxon>
        <taxon>Chitinophagia</taxon>
        <taxon>Chitinophagales</taxon>
        <taxon>Chitinophagaceae</taxon>
        <taxon>Flavisolibacter</taxon>
    </lineage>
</organism>
<feature type="transmembrane region" description="Helical" evidence="12">
    <location>
        <begin position="130"/>
        <end position="151"/>
    </location>
</feature>
<keyword evidence="6" id="KW-0630">Potassium</keyword>
<keyword evidence="10 15" id="KW-0407">Ion channel</keyword>
<comment type="subcellular location">
    <subcellularLocation>
        <location evidence="1">Membrane</location>
        <topology evidence="1">Multi-pass membrane protein</topology>
    </subcellularLocation>
</comment>
<keyword evidence="8" id="KW-0406">Ion transport</keyword>
<evidence type="ECO:0000256" key="3">
    <source>
        <dbReference type="ARBA" id="ARBA00022538"/>
    </source>
</evidence>
<evidence type="ECO:0000256" key="4">
    <source>
        <dbReference type="ARBA" id="ARBA00022692"/>
    </source>
</evidence>
<feature type="region of interest" description="Disordered" evidence="11">
    <location>
        <begin position="1"/>
        <end position="20"/>
    </location>
</feature>
<evidence type="ECO:0000259" key="14">
    <source>
        <dbReference type="Pfam" id="PF17655"/>
    </source>
</evidence>
<gene>
    <name evidence="15" type="ORF">SAMN02745131_02215</name>
</gene>
<dbReference type="PANTHER" id="PTHR11767">
    <property type="entry name" value="INWARD RECTIFIER POTASSIUM CHANNEL"/>
    <property type="match status" value="1"/>
</dbReference>
<name>A0A1M5ABP5_9BACT</name>
<dbReference type="PRINTS" id="PR01320">
    <property type="entry name" value="KIRCHANNEL"/>
</dbReference>
<keyword evidence="7 12" id="KW-1133">Transmembrane helix</keyword>
<proteinExistence type="predicted"/>